<proteinExistence type="predicted"/>
<evidence type="ECO:0000313" key="3">
    <source>
        <dbReference type="Proteomes" id="UP000286351"/>
    </source>
</evidence>
<name>A0A423JJP1_9PSED</name>
<sequence length="384" mass="42245">MAIPNNVSMEKLGLFSGASQHETFPRLKDLLPTGKMNPAVTPYYFPSGASIMLPDIYNYNGKAKDAEAFFEATDTVALLVLKDGVVRHERYALTGGKNVHWISWSVAKSFISALVGIAVDEGHIRSIEDPISDYITVSPNSAYDGVSIKNVLQMSSGARWSEAYNDPNSEVHRLGAVMGGLSTLDTFVAEMVRENEPGTVCRYNSGDTQALGALLVHATKRSITDYMQEKLFGPLGMTSHGYWLLDGVGMEMAFAGLNLTAHDFAKLGELYRNDGVWQGLQIIPADWVKDSVKPDKPHLFPGQPILADHTLPLGYGYQWWIPDGACGEFSAIGIYNQFVYVDPSRGVVIVKLSSNRAYGTSMNEETNREIENISFLRAIAEQFD</sequence>
<dbReference type="PANTHER" id="PTHR43283:SF14">
    <property type="entry name" value="BLL8153 PROTEIN"/>
    <property type="match status" value="1"/>
</dbReference>
<feature type="domain" description="Beta-lactamase-related" evidence="1">
    <location>
        <begin position="74"/>
        <end position="368"/>
    </location>
</feature>
<reference evidence="2 3" key="1">
    <citation type="submission" date="2016-10" db="EMBL/GenBank/DDBJ databases">
        <title>Comparative genome analysis of multiple Pseudomonas spp. focuses on biocontrol and plant growth promoting traits.</title>
        <authorList>
            <person name="Tao X.-Y."/>
            <person name="Taylor C.G."/>
        </authorList>
    </citation>
    <scope>NUCLEOTIDE SEQUENCE [LARGE SCALE GENOMIC DNA]</scope>
    <source>
        <strain evidence="2 3">38D4</strain>
    </source>
</reference>
<organism evidence="2 3">
    <name type="scientific">Pseudomonas brassicacearum</name>
    <dbReference type="NCBI Taxonomy" id="930166"/>
    <lineage>
        <taxon>Bacteria</taxon>
        <taxon>Pseudomonadati</taxon>
        <taxon>Pseudomonadota</taxon>
        <taxon>Gammaproteobacteria</taxon>
        <taxon>Pseudomonadales</taxon>
        <taxon>Pseudomonadaceae</taxon>
        <taxon>Pseudomonas</taxon>
    </lineage>
</organism>
<dbReference type="EMBL" id="MOBO01000013">
    <property type="protein sequence ID" value="RON37849.1"/>
    <property type="molecule type" value="Genomic_DNA"/>
</dbReference>
<dbReference type="AlphaFoldDB" id="A0A423JJP1"/>
<protein>
    <submittedName>
        <fullName evidence="2">Serine hydrolase</fullName>
    </submittedName>
</protein>
<dbReference type="GO" id="GO:0016787">
    <property type="term" value="F:hydrolase activity"/>
    <property type="evidence" value="ECO:0007669"/>
    <property type="project" value="UniProtKB-KW"/>
</dbReference>
<dbReference type="Gene3D" id="3.40.710.10">
    <property type="entry name" value="DD-peptidase/beta-lactamase superfamily"/>
    <property type="match status" value="1"/>
</dbReference>
<keyword evidence="2" id="KW-0378">Hydrolase</keyword>
<dbReference type="RefSeq" id="WP_123366535.1">
    <property type="nucleotide sequence ID" value="NZ_MOBO01000013.1"/>
</dbReference>
<dbReference type="InterPro" id="IPR012338">
    <property type="entry name" value="Beta-lactam/transpept-like"/>
</dbReference>
<comment type="caution">
    <text evidence="2">The sequence shown here is derived from an EMBL/GenBank/DDBJ whole genome shotgun (WGS) entry which is preliminary data.</text>
</comment>
<dbReference type="SUPFAM" id="SSF56601">
    <property type="entry name" value="beta-lactamase/transpeptidase-like"/>
    <property type="match status" value="1"/>
</dbReference>
<evidence type="ECO:0000259" key="1">
    <source>
        <dbReference type="Pfam" id="PF00144"/>
    </source>
</evidence>
<dbReference type="Pfam" id="PF00144">
    <property type="entry name" value="Beta-lactamase"/>
    <property type="match status" value="1"/>
</dbReference>
<gene>
    <name evidence="2" type="ORF">BK664_15610</name>
</gene>
<dbReference type="PANTHER" id="PTHR43283">
    <property type="entry name" value="BETA-LACTAMASE-RELATED"/>
    <property type="match status" value="1"/>
</dbReference>
<dbReference type="InterPro" id="IPR050789">
    <property type="entry name" value="Diverse_Enzym_Activities"/>
</dbReference>
<evidence type="ECO:0000313" key="2">
    <source>
        <dbReference type="EMBL" id="RON37849.1"/>
    </source>
</evidence>
<accession>A0A423JJP1</accession>
<dbReference type="Proteomes" id="UP000286351">
    <property type="component" value="Unassembled WGS sequence"/>
</dbReference>
<dbReference type="InterPro" id="IPR001466">
    <property type="entry name" value="Beta-lactam-related"/>
</dbReference>